<keyword evidence="2 5" id="KW-0012">Acyltransferase</keyword>
<comment type="caution">
    <text evidence="5">The sequence shown here is derived from an EMBL/GenBank/DDBJ whole genome shotgun (WGS) entry which is preliminary data.</text>
</comment>
<dbReference type="GO" id="GO:0006654">
    <property type="term" value="P:phosphatidic acid biosynthetic process"/>
    <property type="evidence" value="ECO:0007669"/>
    <property type="project" value="TreeGrafter"/>
</dbReference>
<dbReference type="AlphaFoldDB" id="A0A9D1H1Z8"/>
<feature type="compositionally biased region" description="Polar residues" evidence="3">
    <location>
        <begin position="252"/>
        <end position="263"/>
    </location>
</feature>
<keyword evidence="1" id="KW-0808">Transferase</keyword>
<dbReference type="PANTHER" id="PTHR10434">
    <property type="entry name" value="1-ACYL-SN-GLYCEROL-3-PHOSPHATE ACYLTRANSFERASE"/>
    <property type="match status" value="1"/>
</dbReference>
<dbReference type="InterPro" id="IPR002123">
    <property type="entry name" value="Plipid/glycerol_acylTrfase"/>
</dbReference>
<evidence type="ECO:0000256" key="3">
    <source>
        <dbReference type="SAM" id="MobiDB-lite"/>
    </source>
</evidence>
<reference evidence="5" key="1">
    <citation type="submission" date="2020-10" db="EMBL/GenBank/DDBJ databases">
        <authorList>
            <person name="Gilroy R."/>
        </authorList>
    </citation>
    <scope>NUCLEOTIDE SEQUENCE</scope>
    <source>
        <strain evidence="5">ChiGjej1B1-24693</strain>
    </source>
</reference>
<gene>
    <name evidence="5" type="ORF">IAA98_13695</name>
</gene>
<reference evidence="5" key="2">
    <citation type="journal article" date="2021" name="PeerJ">
        <title>Extensive microbial diversity within the chicken gut microbiome revealed by metagenomics and culture.</title>
        <authorList>
            <person name="Gilroy R."/>
            <person name="Ravi A."/>
            <person name="Getino M."/>
            <person name="Pursley I."/>
            <person name="Horton D.L."/>
            <person name="Alikhan N.F."/>
            <person name="Baker D."/>
            <person name="Gharbi K."/>
            <person name="Hall N."/>
            <person name="Watson M."/>
            <person name="Adriaenssens E.M."/>
            <person name="Foster-Nyarko E."/>
            <person name="Jarju S."/>
            <person name="Secka A."/>
            <person name="Antonio M."/>
            <person name="Oren A."/>
            <person name="Chaudhuri R.R."/>
            <person name="La Ragione R."/>
            <person name="Hildebrand F."/>
            <person name="Pallen M.J."/>
        </authorList>
    </citation>
    <scope>NUCLEOTIDE SEQUENCE</scope>
    <source>
        <strain evidence="5">ChiGjej1B1-24693</strain>
    </source>
</reference>
<name>A0A9D1H1Z8_9ACTN</name>
<dbReference type="SMART" id="SM00563">
    <property type="entry name" value="PlsC"/>
    <property type="match status" value="1"/>
</dbReference>
<evidence type="ECO:0000313" key="6">
    <source>
        <dbReference type="Proteomes" id="UP000886842"/>
    </source>
</evidence>
<evidence type="ECO:0000256" key="1">
    <source>
        <dbReference type="ARBA" id="ARBA00022679"/>
    </source>
</evidence>
<sequence length="269" mass="29829">MYQFCRRLVALWLRIMVRPVQVDAERMPMTGAAIIAPNHGSAIETVMVPAVIPRKLGHVAKRELFTSRNPFMRLLGWFIHWAGARPMDRSGGRASATSIAGIVDHVRNGGAAVVFPEGTRSPDGRLYKGKTGVARLALASGAPVIPVGIVNNQPRKVKWWPVPIVWRPEVRWGEPIDFSQWQAGIDDRAVLRHVTDQVMAAIQDLTGQQYVDVYAASLRSALAEGREINAVEQDRPGQDNPVPTIRQRPTQDDLNQIDPTQDQEGQDGR</sequence>
<dbReference type="GO" id="GO:0003841">
    <property type="term" value="F:1-acylglycerol-3-phosphate O-acyltransferase activity"/>
    <property type="evidence" value="ECO:0007669"/>
    <property type="project" value="TreeGrafter"/>
</dbReference>
<evidence type="ECO:0000313" key="5">
    <source>
        <dbReference type="EMBL" id="HIT76630.1"/>
    </source>
</evidence>
<dbReference type="PANTHER" id="PTHR10434:SF11">
    <property type="entry name" value="1-ACYL-SN-GLYCEROL-3-PHOSPHATE ACYLTRANSFERASE"/>
    <property type="match status" value="1"/>
</dbReference>
<feature type="region of interest" description="Disordered" evidence="3">
    <location>
        <begin position="229"/>
        <end position="269"/>
    </location>
</feature>
<dbReference type="SUPFAM" id="SSF69593">
    <property type="entry name" value="Glycerol-3-phosphate (1)-acyltransferase"/>
    <property type="match status" value="1"/>
</dbReference>
<proteinExistence type="predicted"/>
<protein>
    <submittedName>
        <fullName evidence="5">1-acyl-sn-glycerol-3-phosphate acyltransferase</fullName>
    </submittedName>
</protein>
<dbReference type="CDD" id="cd07989">
    <property type="entry name" value="LPLAT_AGPAT-like"/>
    <property type="match status" value="1"/>
</dbReference>
<evidence type="ECO:0000259" key="4">
    <source>
        <dbReference type="SMART" id="SM00563"/>
    </source>
</evidence>
<accession>A0A9D1H1Z8</accession>
<evidence type="ECO:0000256" key="2">
    <source>
        <dbReference type="ARBA" id="ARBA00023315"/>
    </source>
</evidence>
<dbReference type="Pfam" id="PF01553">
    <property type="entry name" value="Acyltransferase"/>
    <property type="match status" value="1"/>
</dbReference>
<feature type="domain" description="Phospholipid/glycerol acyltransferase" evidence="4">
    <location>
        <begin position="33"/>
        <end position="152"/>
    </location>
</feature>
<dbReference type="Proteomes" id="UP000886842">
    <property type="component" value="Unassembled WGS sequence"/>
</dbReference>
<organism evidence="5 6">
    <name type="scientific">Candidatus Avipropionibacterium avicola</name>
    <dbReference type="NCBI Taxonomy" id="2840701"/>
    <lineage>
        <taxon>Bacteria</taxon>
        <taxon>Bacillati</taxon>
        <taxon>Actinomycetota</taxon>
        <taxon>Actinomycetes</taxon>
        <taxon>Propionibacteriales</taxon>
        <taxon>Propionibacteriaceae</taxon>
        <taxon>Propionibacteriaceae incertae sedis</taxon>
        <taxon>Candidatus Avipropionibacterium</taxon>
    </lineage>
</organism>
<dbReference type="EMBL" id="DVLP01000400">
    <property type="protein sequence ID" value="HIT76630.1"/>
    <property type="molecule type" value="Genomic_DNA"/>
</dbReference>